<evidence type="ECO:0000313" key="2">
    <source>
        <dbReference type="Proteomes" id="UP000827872"/>
    </source>
</evidence>
<keyword evidence="2" id="KW-1185">Reference proteome</keyword>
<reference evidence="1" key="1">
    <citation type="submission" date="2021-08" db="EMBL/GenBank/DDBJ databases">
        <title>The first chromosome-level gecko genome reveals the dynamic sex chromosomes of Neotropical dwarf geckos (Sphaerodactylidae: Sphaerodactylus).</title>
        <authorList>
            <person name="Pinto B.J."/>
            <person name="Keating S.E."/>
            <person name="Gamble T."/>
        </authorList>
    </citation>
    <scope>NUCLEOTIDE SEQUENCE</scope>
    <source>
        <strain evidence="1">TG3544</strain>
    </source>
</reference>
<dbReference type="EMBL" id="CM037625">
    <property type="protein sequence ID" value="KAH7997641.1"/>
    <property type="molecule type" value="Genomic_DNA"/>
</dbReference>
<name>A0ACB8EXS9_9SAUR</name>
<accession>A0ACB8EXS9</accession>
<protein>
    <submittedName>
        <fullName evidence="1">DNA polymerase delta subunit 2</fullName>
    </submittedName>
</protein>
<comment type="caution">
    <text evidence="1">The sequence shown here is derived from an EMBL/GenBank/DDBJ whole genome shotgun (WGS) entry which is preliminary data.</text>
</comment>
<dbReference type="Proteomes" id="UP000827872">
    <property type="component" value="Linkage Group LG12"/>
</dbReference>
<evidence type="ECO:0000313" key="1">
    <source>
        <dbReference type="EMBL" id="KAH7997641.1"/>
    </source>
</evidence>
<sequence length="472" mass="52319">MMFSEQAVSSAHSLLAPPSSATCTFARVPVSTYSNCSQNFRLGERTFNRQYAHIYATRLIQMRPLLMERARRKWGSNITVKKLCELQIAEKCCVVGTLFKSMLLQPSILREISEEHNLPPQPPRTKYVHQLDELILEDELQRIKLEGAIEIDKLVTGTILAVYGSEGDDGKFLVEDHCFADMPTQLPMMGPSTDRFVLLVSGLGLGGKSGESLLGMQLLVDLVTGQLGAEGEQSSAALISRVILAGNLLSQNTQSRDTINKAKYLTKKTQAASVEAVKMLDESLLQLCMSVPIDVMPGEFDPTNYTLPQQPLHRCMFPLSSTYSTLQLVTNPYQANIDGVRFLGTSGQNISDIFKYSSMSDYLEILEWTLRIGHISPTAPDTLGCYPFYKTDPFIFTDCPHVYFCGNAPSFKSKVVKGEDDQKVLLVTLPDFSTSQTACLINLRDLTCQPLTFSAFGANDVEEEEETMQTGP</sequence>
<gene>
    <name evidence="1" type="primary">POLD2</name>
    <name evidence="1" type="ORF">K3G42_004476</name>
</gene>
<organism evidence="1 2">
    <name type="scientific">Sphaerodactylus townsendi</name>
    <dbReference type="NCBI Taxonomy" id="933632"/>
    <lineage>
        <taxon>Eukaryota</taxon>
        <taxon>Metazoa</taxon>
        <taxon>Chordata</taxon>
        <taxon>Craniata</taxon>
        <taxon>Vertebrata</taxon>
        <taxon>Euteleostomi</taxon>
        <taxon>Lepidosauria</taxon>
        <taxon>Squamata</taxon>
        <taxon>Bifurcata</taxon>
        <taxon>Gekkota</taxon>
        <taxon>Sphaerodactylidae</taxon>
        <taxon>Sphaerodactylus</taxon>
    </lineage>
</organism>
<proteinExistence type="predicted"/>